<evidence type="ECO:0000313" key="5">
    <source>
        <dbReference type="EMBL" id="OAA67155.1"/>
    </source>
</evidence>
<dbReference type="GO" id="GO:0005509">
    <property type="term" value="F:calcium ion binding"/>
    <property type="evidence" value="ECO:0007669"/>
    <property type="project" value="InterPro"/>
</dbReference>
<feature type="compositionally biased region" description="Low complexity" evidence="2">
    <location>
        <begin position="973"/>
        <end position="990"/>
    </location>
</feature>
<feature type="region of interest" description="Disordered" evidence="2">
    <location>
        <begin position="778"/>
        <end position="1072"/>
    </location>
</feature>
<dbReference type="EMBL" id="AZHD01000002">
    <property type="protein sequence ID" value="OAA67155.1"/>
    <property type="molecule type" value="Genomic_DNA"/>
</dbReference>
<dbReference type="SMART" id="SM00054">
    <property type="entry name" value="EFh"/>
    <property type="match status" value="1"/>
</dbReference>
<dbReference type="InterPro" id="IPR010920">
    <property type="entry name" value="LSM_dom_sf"/>
</dbReference>
<feature type="transmembrane region" description="Helical" evidence="3">
    <location>
        <begin position="160"/>
        <end position="180"/>
    </location>
</feature>
<feature type="transmembrane region" description="Helical" evidence="3">
    <location>
        <begin position="260"/>
        <end position="279"/>
    </location>
</feature>
<dbReference type="SUPFAM" id="SSF47473">
    <property type="entry name" value="EF-hand"/>
    <property type="match status" value="1"/>
</dbReference>
<feature type="compositionally biased region" description="Polar residues" evidence="2">
    <location>
        <begin position="1062"/>
        <end position="1072"/>
    </location>
</feature>
<sequence>MPTSPVTSPRFPQYQGFKPLRSQWGDEDSNASRNGSRNGSGSHNNNNNNSTMDHEVDIPLTQIRTASSTGARRANQGGVGPEITRLRSASRQDSGGGGSGGSGDEKHGLFKSRSGPIGRRRVKREPDPAKRRGTFDSDVAVNFMGKLYTRLVSASVLTRYLVYIVPVAFLLAIPIVLLPATGNANTIPLGSVVTNRTAVPPTRDYGPPLFHLFIWFEASWAGLWAGKIVAYLIPIAFMFFCGVISSGTRKYATVLRALEIPLSLFFWALVSWLVFRFLFTDTRLSWIYAITNILGSLFVSSAVFLAERAIIQLMSISYHQRSFANRIKESKRDIYLLGLMYDASRTLFPMYCEEFADEDYLISDSIDLLLRRGNNNNNNNNSNNYNAQRPGNHRKTGSVTPMRLIGNVGRFGDKMTSAFGNLASEITGKQVFNPHAAHSIVVEALEKVRSSEALARRIWMSFVVEDRDALYPDDIEEVLGPTHKEEAEECFAAIDADGNGDISLDEMIRKVVAIGKERKAMANSMKDISEALASFDHVMLFLVLLLVIFIFLAFFQSSFITTLATAGTALLSLSFVFAVTTQEILGSCIFLFVKHPYDVGDRVDITGPEKEQLIVEKISLLYTVFKRIDRMQAVQVPNIVLNNLWIENVTRSKAQSETIEVGVSYDTSFDDLELLRLELEKFVRHPDNARDFQPDLIVTVNGVGNLDKLLLNVTVKHKSNWHNDVVRATRRSKFMCALALALKKVPIFGPGGGGDAAGSPSNPTYSVSVSDEVAAAARAASAREKNANRMVPIPDPDDTDGDGDGDGDNGGGGRGGHGNSKSRSKSTEKRAARDLNTRLSTSYTDDYTLNDGGSQESSSPLDNLGGSGGAVNRMPSRAAQAQASSFLHPSASQSQSRSRVRHRGSSAASRSDDIEDIRRELHLNKAQSQRGRRQAGQGLPPMSLGEEIPPSAEGVPQRLDGGPPLDLERGIGDDASTTTTTGGNPYGNPYGIPPAPPQAAVAPTGCYGMYAPPSAPAAAAAVASVSGAPPPPPQPPMASPAHPLQSAPAASSSSAATRGRSPGQSQQPPYRL</sequence>
<evidence type="ECO:0000256" key="1">
    <source>
        <dbReference type="ARBA" id="ARBA00022837"/>
    </source>
</evidence>
<feature type="compositionally biased region" description="Basic and acidic residues" evidence="2">
    <location>
        <begin position="124"/>
        <end position="133"/>
    </location>
</feature>
<keyword evidence="3" id="KW-0472">Membrane</keyword>
<protein>
    <submittedName>
        <fullName evidence="5">Serine/threonine-protein kinase</fullName>
    </submittedName>
</protein>
<dbReference type="PANTHER" id="PTHR31323">
    <property type="entry name" value="MECHANOSENSITIVE ION CHANNEL PROTEIN MSY2"/>
    <property type="match status" value="1"/>
</dbReference>
<dbReference type="InterPro" id="IPR011992">
    <property type="entry name" value="EF-hand-dom_pair"/>
</dbReference>
<keyword evidence="5" id="KW-0418">Kinase</keyword>
<proteinExistence type="predicted"/>
<feature type="transmembrane region" description="Helical" evidence="3">
    <location>
        <begin position="285"/>
        <end position="306"/>
    </location>
</feature>
<dbReference type="Proteomes" id="UP000076874">
    <property type="component" value="Unassembled WGS sequence"/>
</dbReference>
<dbReference type="GO" id="GO:0016020">
    <property type="term" value="C:membrane"/>
    <property type="evidence" value="ECO:0007669"/>
    <property type="project" value="InterPro"/>
</dbReference>
<feature type="transmembrane region" description="Helical" evidence="3">
    <location>
        <begin position="538"/>
        <end position="557"/>
    </location>
</feature>
<dbReference type="GO" id="GO:0005262">
    <property type="term" value="F:calcium channel activity"/>
    <property type="evidence" value="ECO:0007669"/>
    <property type="project" value="TreeGrafter"/>
</dbReference>
<dbReference type="SUPFAM" id="SSF50182">
    <property type="entry name" value="Sm-like ribonucleoproteins"/>
    <property type="match status" value="1"/>
</dbReference>
<evidence type="ECO:0000259" key="4">
    <source>
        <dbReference type="PROSITE" id="PS50222"/>
    </source>
</evidence>
<feature type="compositionally biased region" description="Polar residues" evidence="2">
    <location>
        <begin position="837"/>
        <end position="861"/>
    </location>
</feature>
<evidence type="ECO:0000256" key="2">
    <source>
        <dbReference type="SAM" id="MobiDB-lite"/>
    </source>
</evidence>
<feature type="compositionally biased region" description="Low complexity" evidence="2">
    <location>
        <begin position="1016"/>
        <end position="1027"/>
    </location>
</feature>
<feature type="transmembrane region" description="Helical" evidence="3">
    <location>
        <begin position="228"/>
        <end position="248"/>
    </location>
</feature>
<feature type="compositionally biased region" description="Acidic residues" evidence="2">
    <location>
        <begin position="795"/>
        <end position="807"/>
    </location>
</feature>
<feature type="compositionally biased region" description="Basic and acidic residues" evidence="2">
    <location>
        <begin position="825"/>
        <end position="836"/>
    </location>
</feature>
<dbReference type="GO" id="GO:0006874">
    <property type="term" value="P:intracellular calcium ion homeostasis"/>
    <property type="evidence" value="ECO:0007669"/>
    <property type="project" value="TreeGrafter"/>
</dbReference>
<dbReference type="InterPro" id="IPR058650">
    <property type="entry name" value="Msy1/2-like"/>
</dbReference>
<dbReference type="Pfam" id="PF00924">
    <property type="entry name" value="MS_channel_2nd"/>
    <property type="match status" value="1"/>
</dbReference>
<keyword evidence="3" id="KW-0812">Transmembrane</keyword>
<feature type="compositionally biased region" description="Low complexity" evidence="2">
    <location>
        <begin position="31"/>
        <end position="50"/>
    </location>
</feature>
<dbReference type="PROSITE" id="PS00018">
    <property type="entry name" value="EF_HAND_1"/>
    <property type="match status" value="1"/>
</dbReference>
<dbReference type="InterPro" id="IPR018247">
    <property type="entry name" value="EF_Hand_1_Ca_BS"/>
</dbReference>
<feature type="region of interest" description="Disordered" evidence="2">
    <location>
        <begin position="1"/>
        <end position="133"/>
    </location>
</feature>
<feature type="domain" description="EF-hand" evidence="4">
    <location>
        <begin position="482"/>
        <end position="517"/>
    </location>
</feature>
<dbReference type="GO" id="GO:0016301">
    <property type="term" value="F:kinase activity"/>
    <property type="evidence" value="ECO:0007669"/>
    <property type="project" value="UniProtKB-KW"/>
</dbReference>
<dbReference type="Pfam" id="PF25886">
    <property type="entry name" value="Msy1"/>
    <property type="match status" value="1"/>
</dbReference>
<dbReference type="PROSITE" id="PS50222">
    <property type="entry name" value="EF_HAND_2"/>
    <property type="match status" value="1"/>
</dbReference>
<organism evidence="5 6">
    <name type="scientific">Niveomyces insectorum RCEF 264</name>
    <dbReference type="NCBI Taxonomy" id="1081102"/>
    <lineage>
        <taxon>Eukaryota</taxon>
        <taxon>Fungi</taxon>
        <taxon>Dikarya</taxon>
        <taxon>Ascomycota</taxon>
        <taxon>Pezizomycotina</taxon>
        <taxon>Sordariomycetes</taxon>
        <taxon>Hypocreomycetidae</taxon>
        <taxon>Hypocreales</taxon>
        <taxon>Cordycipitaceae</taxon>
        <taxon>Niveomyces</taxon>
    </lineage>
</organism>
<keyword evidence="3" id="KW-1133">Transmembrane helix</keyword>
<comment type="caution">
    <text evidence="5">The sequence shown here is derived from an EMBL/GenBank/DDBJ whole genome shotgun (WGS) entry which is preliminary data.</text>
</comment>
<feature type="compositionally biased region" description="Pro residues" evidence="2">
    <location>
        <begin position="1028"/>
        <end position="1038"/>
    </location>
</feature>
<dbReference type="OrthoDB" id="544685at2759"/>
<keyword evidence="5" id="KW-0808">Transferase</keyword>
<name>A0A167Z6F6_9HYPO</name>
<reference evidence="5 6" key="1">
    <citation type="journal article" date="2016" name="Genome Biol. Evol.">
        <title>Divergent and convergent evolution of fungal pathogenicity.</title>
        <authorList>
            <person name="Shang Y."/>
            <person name="Xiao G."/>
            <person name="Zheng P."/>
            <person name="Cen K."/>
            <person name="Zhan S."/>
            <person name="Wang C."/>
        </authorList>
    </citation>
    <scope>NUCLEOTIDE SEQUENCE [LARGE SCALE GENOMIC DNA]</scope>
    <source>
        <strain evidence="5 6">RCEF 264</strain>
    </source>
</reference>
<gene>
    <name evidence="5" type="ORF">SPI_01731</name>
</gene>
<dbReference type="Gene3D" id="1.10.238.10">
    <property type="entry name" value="EF-hand"/>
    <property type="match status" value="1"/>
</dbReference>
<feature type="region of interest" description="Disordered" evidence="2">
    <location>
        <begin position="377"/>
        <end position="398"/>
    </location>
</feature>
<accession>A0A167Z6F6</accession>
<dbReference type="AlphaFoldDB" id="A0A167Z6F6"/>
<feature type="compositionally biased region" description="Basic and acidic residues" evidence="2">
    <location>
        <begin position="910"/>
        <end position="923"/>
    </location>
</feature>
<feature type="compositionally biased region" description="Low complexity" evidence="2">
    <location>
        <begin position="377"/>
        <end position="386"/>
    </location>
</feature>
<evidence type="ECO:0000256" key="3">
    <source>
        <dbReference type="SAM" id="Phobius"/>
    </source>
</evidence>
<evidence type="ECO:0000313" key="6">
    <source>
        <dbReference type="Proteomes" id="UP000076874"/>
    </source>
</evidence>
<feature type="compositionally biased region" description="Gly residues" evidence="2">
    <location>
        <begin position="808"/>
        <end position="818"/>
    </location>
</feature>
<dbReference type="PANTHER" id="PTHR31323:SF14">
    <property type="entry name" value="MECHANOSENSITIVE ION CHANNEL PROTEIN MSY2"/>
    <property type="match status" value="1"/>
</dbReference>
<keyword evidence="6" id="KW-1185">Reference proteome</keyword>
<dbReference type="STRING" id="1081102.A0A167Z6F6"/>
<dbReference type="InterPro" id="IPR002048">
    <property type="entry name" value="EF_hand_dom"/>
</dbReference>
<feature type="compositionally biased region" description="Low complexity" evidence="2">
    <location>
        <begin position="1039"/>
        <end position="1056"/>
    </location>
</feature>
<dbReference type="InterPro" id="IPR006685">
    <property type="entry name" value="MscS_channel_2nd"/>
</dbReference>
<keyword evidence="1" id="KW-0106">Calcium</keyword>